<dbReference type="PANTHER" id="PTHR48047">
    <property type="entry name" value="GLYCOSYLTRANSFERASE"/>
    <property type="match status" value="1"/>
</dbReference>
<organism evidence="3 4">
    <name type="scientific">Gossypium tomentosum</name>
    <name type="common">Hawaiian cotton</name>
    <name type="synonym">Gossypium sandvicense</name>
    <dbReference type="NCBI Taxonomy" id="34277"/>
    <lineage>
        <taxon>Eukaryota</taxon>
        <taxon>Viridiplantae</taxon>
        <taxon>Streptophyta</taxon>
        <taxon>Embryophyta</taxon>
        <taxon>Tracheophyta</taxon>
        <taxon>Spermatophyta</taxon>
        <taxon>Magnoliopsida</taxon>
        <taxon>eudicotyledons</taxon>
        <taxon>Gunneridae</taxon>
        <taxon>Pentapetalae</taxon>
        <taxon>rosids</taxon>
        <taxon>malvids</taxon>
        <taxon>Malvales</taxon>
        <taxon>Malvaceae</taxon>
        <taxon>Malvoideae</taxon>
        <taxon>Gossypium</taxon>
    </lineage>
</organism>
<proteinExistence type="inferred from homology"/>
<evidence type="ECO:0000313" key="4">
    <source>
        <dbReference type="Proteomes" id="UP000322667"/>
    </source>
</evidence>
<dbReference type="Gene3D" id="3.40.50.2000">
    <property type="entry name" value="Glycogen Phosphorylase B"/>
    <property type="match status" value="2"/>
</dbReference>
<reference evidence="3 4" key="1">
    <citation type="submission" date="2019-07" db="EMBL/GenBank/DDBJ databases">
        <title>WGS assembly of Gossypium tomentosum.</title>
        <authorList>
            <person name="Chen Z.J."/>
            <person name="Sreedasyam A."/>
            <person name="Ando A."/>
            <person name="Song Q."/>
            <person name="De L."/>
            <person name="Hulse-Kemp A."/>
            <person name="Ding M."/>
            <person name="Ye W."/>
            <person name="Kirkbride R."/>
            <person name="Jenkins J."/>
            <person name="Plott C."/>
            <person name="Lovell J."/>
            <person name="Lin Y.-M."/>
            <person name="Vaughn R."/>
            <person name="Liu B."/>
            <person name="Li W."/>
            <person name="Simpson S."/>
            <person name="Scheffler B."/>
            <person name="Saski C."/>
            <person name="Grover C."/>
            <person name="Hu G."/>
            <person name="Conover J."/>
            <person name="Carlson J."/>
            <person name="Shu S."/>
            <person name="Boston L."/>
            <person name="Williams M."/>
            <person name="Peterson D."/>
            <person name="Mcgee K."/>
            <person name="Jones D."/>
            <person name="Wendel J."/>
            <person name="Stelly D."/>
            <person name="Grimwood J."/>
            <person name="Schmutz J."/>
        </authorList>
    </citation>
    <scope>NUCLEOTIDE SEQUENCE [LARGE SCALE GENOMIC DNA]</scope>
    <source>
        <strain evidence="3">7179.01</strain>
    </source>
</reference>
<accession>A0A5D2NUQ3</accession>
<keyword evidence="2" id="KW-0808">Transferase</keyword>
<comment type="similarity">
    <text evidence="1">Belongs to the UDP-glycosyltransferase family.</text>
</comment>
<keyword evidence="2" id="KW-0328">Glycosyltransferase</keyword>
<dbReference type="SUPFAM" id="SSF53756">
    <property type="entry name" value="UDP-Glycosyltransferase/glycogen phosphorylase"/>
    <property type="match status" value="1"/>
</dbReference>
<keyword evidence="4" id="KW-1185">Reference proteome</keyword>
<name>A0A5D2NUQ3_GOSTO</name>
<protein>
    <submittedName>
        <fullName evidence="3">Uncharacterized protein</fullName>
    </submittedName>
</protein>
<dbReference type="AlphaFoldDB" id="A0A5D2NUQ3"/>
<dbReference type="GO" id="GO:0035251">
    <property type="term" value="F:UDP-glucosyltransferase activity"/>
    <property type="evidence" value="ECO:0007669"/>
    <property type="project" value="TreeGrafter"/>
</dbReference>
<sequence length="82" mass="9320">MEPKYIKEYKKPKRDKIWCIGPSSNYNKGKPYMGKRGNNVASVDVTQCSQWLDLLPKNSRVYACHGTLSCVEPIQLIELAMG</sequence>
<gene>
    <name evidence="3" type="ORF">ES332_A10G209000v1</name>
</gene>
<evidence type="ECO:0000256" key="2">
    <source>
        <dbReference type="ARBA" id="ARBA00022676"/>
    </source>
</evidence>
<dbReference type="PANTHER" id="PTHR48047:SF237">
    <property type="entry name" value="UDP-GLYCOSYLTRANSFERASE 73C3-LIKE"/>
    <property type="match status" value="1"/>
</dbReference>
<evidence type="ECO:0000256" key="1">
    <source>
        <dbReference type="ARBA" id="ARBA00009995"/>
    </source>
</evidence>
<dbReference type="Proteomes" id="UP000322667">
    <property type="component" value="Chromosome A10"/>
</dbReference>
<dbReference type="EMBL" id="CM017619">
    <property type="protein sequence ID" value="TYI07173.1"/>
    <property type="molecule type" value="Genomic_DNA"/>
</dbReference>
<evidence type="ECO:0000313" key="3">
    <source>
        <dbReference type="EMBL" id="TYI07173.1"/>
    </source>
</evidence>